<dbReference type="Gene3D" id="3.40.630.10">
    <property type="entry name" value="Zn peptidases"/>
    <property type="match status" value="1"/>
</dbReference>
<keyword evidence="7" id="KW-0378">Hydrolase</keyword>
<keyword evidence="6 12" id="KW-0732">Signal</keyword>
<dbReference type="PROSITE" id="PS52035">
    <property type="entry name" value="PEPTIDASE_M14"/>
    <property type="match status" value="1"/>
</dbReference>
<name>A0ABM1ZUI4_AEDAL</name>
<sequence length="453" mass="51179">MRLLNRLLYFIPAAAIAALLLLLVVVDGHGCSATGVAVDPSNKARYDHFRIYRVLLENEEQVQLMQQLENRSDSYTFMGHARHTNQNLTIMVAPQKIAEMTDLMERFKIGGSVLLYNIQDLIDKEDSTVMPKKTSPEQFDWQHYFHLDTIHKWLDLQVSKHPSILQSIPLEASYEGNLLKGVKLSKKQGNTAVFVECGIHAREWISPAVCTYILNELLTSTDADIQDLAENFDWFFFPIVNPDGYKYTFEADRLWRKNRKPYGICRGVDLNRNFESDWNGIGASSDPCAYDFAGGSAASESETQVLQKFLKENAHTSRIKTYFSMHSFSQLIMFPYGYTADKVQNYDDLQTIGERGSEAIRRSHGKEYLSGAMIETIYPSSGDSVDWVFSECGVPVAFTFELRGPPDSTNMFILPAEEIVPTGEETLAAYVAMLKAARELGYYGSGETHKGEL</sequence>
<evidence type="ECO:0000256" key="3">
    <source>
        <dbReference type="ARBA" id="ARBA00022645"/>
    </source>
</evidence>
<keyword evidence="5" id="KW-0479">Metal-binding</keyword>
<evidence type="ECO:0000313" key="15">
    <source>
        <dbReference type="Proteomes" id="UP000069940"/>
    </source>
</evidence>
<dbReference type="SUPFAM" id="SSF53187">
    <property type="entry name" value="Zn-dependent exopeptidases"/>
    <property type="match status" value="1"/>
</dbReference>
<dbReference type="PANTHER" id="PTHR11705:SF60">
    <property type="entry name" value="FI16720P1"/>
    <property type="match status" value="1"/>
</dbReference>
<evidence type="ECO:0000256" key="11">
    <source>
        <dbReference type="PROSITE-ProRule" id="PRU01379"/>
    </source>
</evidence>
<evidence type="ECO:0000256" key="6">
    <source>
        <dbReference type="ARBA" id="ARBA00022729"/>
    </source>
</evidence>
<dbReference type="PROSITE" id="PS00133">
    <property type="entry name" value="CARBOXYPEPT_ZN_2"/>
    <property type="match status" value="1"/>
</dbReference>
<dbReference type="GeneID" id="109402692"/>
<feature type="chain" id="PRO_5047277434" description="Peptidase M14 domain-containing protein" evidence="12">
    <location>
        <begin position="29"/>
        <end position="453"/>
    </location>
</feature>
<feature type="active site" description="Proton donor/acceptor" evidence="11">
    <location>
        <position position="401"/>
    </location>
</feature>
<evidence type="ECO:0000256" key="8">
    <source>
        <dbReference type="ARBA" id="ARBA00022833"/>
    </source>
</evidence>
<keyword evidence="10" id="KW-1015">Disulfide bond</keyword>
<dbReference type="Proteomes" id="UP000069940">
    <property type="component" value="Unassembled WGS sequence"/>
</dbReference>
<dbReference type="Gene3D" id="3.30.70.340">
    <property type="entry name" value="Metallocarboxypeptidase-like"/>
    <property type="match status" value="1"/>
</dbReference>
<protein>
    <recommendedName>
        <fullName evidence="13">Peptidase M14 domain-containing protein</fullName>
    </recommendedName>
</protein>
<keyword evidence="8" id="KW-0862">Zinc</keyword>
<keyword evidence="9" id="KW-0482">Metalloprotease</keyword>
<accession>A0ABM1ZUI4</accession>
<dbReference type="PRINTS" id="PR00765">
    <property type="entry name" value="CRBOXYPTASEA"/>
</dbReference>
<evidence type="ECO:0000256" key="5">
    <source>
        <dbReference type="ARBA" id="ARBA00022723"/>
    </source>
</evidence>
<dbReference type="PANTHER" id="PTHR11705">
    <property type="entry name" value="PROTEASE FAMILY M14 CARBOXYPEPTIDASE A,B"/>
    <property type="match status" value="1"/>
</dbReference>
<dbReference type="Pfam" id="PF02244">
    <property type="entry name" value="Propep_M14"/>
    <property type="match status" value="1"/>
</dbReference>
<keyword evidence="15" id="KW-1185">Reference proteome</keyword>
<dbReference type="InterPro" id="IPR000834">
    <property type="entry name" value="Peptidase_M14"/>
</dbReference>
<evidence type="ECO:0000256" key="9">
    <source>
        <dbReference type="ARBA" id="ARBA00023049"/>
    </source>
</evidence>
<comment type="similarity">
    <text evidence="2 11">Belongs to the peptidase M14 family.</text>
</comment>
<dbReference type="RefSeq" id="XP_019530940.2">
    <property type="nucleotide sequence ID" value="XM_019675395.3"/>
</dbReference>
<evidence type="ECO:0000256" key="12">
    <source>
        <dbReference type="SAM" id="SignalP"/>
    </source>
</evidence>
<evidence type="ECO:0000259" key="13">
    <source>
        <dbReference type="PROSITE" id="PS52035"/>
    </source>
</evidence>
<keyword evidence="3" id="KW-0121">Carboxypeptidase</keyword>
<dbReference type="InterPro" id="IPR036990">
    <property type="entry name" value="M14A-like_propep"/>
</dbReference>
<dbReference type="SUPFAM" id="SSF54897">
    <property type="entry name" value="Protease propeptides/inhibitors"/>
    <property type="match status" value="1"/>
</dbReference>
<comment type="cofactor">
    <cofactor evidence="1">
        <name>Zn(2+)</name>
        <dbReference type="ChEBI" id="CHEBI:29105"/>
    </cofactor>
</comment>
<dbReference type="Pfam" id="PF00246">
    <property type="entry name" value="Peptidase_M14"/>
    <property type="match status" value="1"/>
</dbReference>
<evidence type="ECO:0000256" key="2">
    <source>
        <dbReference type="ARBA" id="ARBA00005988"/>
    </source>
</evidence>
<evidence type="ECO:0000256" key="10">
    <source>
        <dbReference type="ARBA" id="ARBA00023157"/>
    </source>
</evidence>
<evidence type="ECO:0000313" key="14">
    <source>
        <dbReference type="EnsemblMetazoa" id="AALFPA23_021766.P32228"/>
    </source>
</evidence>
<dbReference type="InterPro" id="IPR003146">
    <property type="entry name" value="M14A_act_pep"/>
</dbReference>
<organism evidence="14 15">
    <name type="scientific">Aedes albopictus</name>
    <name type="common">Asian tiger mosquito</name>
    <name type="synonym">Stegomyia albopicta</name>
    <dbReference type="NCBI Taxonomy" id="7160"/>
    <lineage>
        <taxon>Eukaryota</taxon>
        <taxon>Metazoa</taxon>
        <taxon>Ecdysozoa</taxon>
        <taxon>Arthropoda</taxon>
        <taxon>Hexapoda</taxon>
        <taxon>Insecta</taxon>
        <taxon>Pterygota</taxon>
        <taxon>Neoptera</taxon>
        <taxon>Endopterygota</taxon>
        <taxon>Diptera</taxon>
        <taxon>Nematocera</taxon>
        <taxon>Culicoidea</taxon>
        <taxon>Culicidae</taxon>
        <taxon>Culicinae</taxon>
        <taxon>Aedini</taxon>
        <taxon>Aedes</taxon>
        <taxon>Stegomyia</taxon>
    </lineage>
</organism>
<evidence type="ECO:0000256" key="4">
    <source>
        <dbReference type="ARBA" id="ARBA00022670"/>
    </source>
</evidence>
<feature type="signal peptide" evidence="12">
    <location>
        <begin position="1"/>
        <end position="28"/>
    </location>
</feature>
<dbReference type="CDD" id="cd03860">
    <property type="entry name" value="M14_CP_A-B_like"/>
    <property type="match status" value="1"/>
</dbReference>
<keyword evidence="4" id="KW-0645">Protease</keyword>
<reference evidence="14" key="2">
    <citation type="submission" date="2025-05" db="UniProtKB">
        <authorList>
            <consortium name="EnsemblMetazoa"/>
        </authorList>
    </citation>
    <scope>IDENTIFICATION</scope>
    <source>
        <strain evidence="14">Foshan</strain>
    </source>
</reference>
<proteinExistence type="inferred from homology"/>
<evidence type="ECO:0000256" key="1">
    <source>
        <dbReference type="ARBA" id="ARBA00001947"/>
    </source>
</evidence>
<dbReference type="SMART" id="SM00631">
    <property type="entry name" value="Zn_pept"/>
    <property type="match status" value="1"/>
</dbReference>
<dbReference type="EnsemblMetazoa" id="AALFPA23_021766.R32228">
    <property type="protein sequence ID" value="AALFPA23_021766.P32228"/>
    <property type="gene ID" value="AALFPA23_021766"/>
</dbReference>
<feature type="domain" description="Peptidase M14" evidence="13">
    <location>
        <begin position="143"/>
        <end position="437"/>
    </location>
</feature>
<evidence type="ECO:0000256" key="7">
    <source>
        <dbReference type="ARBA" id="ARBA00022801"/>
    </source>
</evidence>
<dbReference type="InterPro" id="IPR057247">
    <property type="entry name" value="CARBOXYPEPT_ZN_2"/>
</dbReference>
<reference evidence="15" key="1">
    <citation type="journal article" date="2015" name="Proc. Natl. Acad. Sci. U.S.A.">
        <title>Genome sequence of the Asian Tiger mosquito, Aedes albopictus, reveals insights into its biology, genetics, and evolution.</title>
        <authorList>
            <person name="Chen X.G."/>
            <person name="Jiang X."/>
            <person name="Gu J."/>
            <person name="Xu M."/>
            <person name="Wu Y."/>
            <person name="Deng Y."/>
            <person name="Zhang C."/>
            <person name="Bonizzoni M."/>
            <person name="Dermauw W."/>
            <person name="Vontas J."/>
            <person name="Armbruster P."/>
            <person name="Huang X."/>
            <person name="Yang Y."/>
            <person name="Zhang H."/>
            <person name="He W."/>
            <person name="Peng H."/>
            <person name="Liu Y."/>
            <person name="Wu K."/>
            <person name="Chen J."/>
            <person name="Lirakis M."/>
            <person name="Topalis P."/>
            <person name="Van Leeuwen T."/>
            <person name="Hall A.B."/>
            <person name="Jiang X."/>
            <person name="Thorpe C."/>
            <person name="Mueller R.L."/>
            <person name="Sun C."/>
            <person name="Waterhouse R.M."/>
            <person name="Yan G."/>
            <person name="Tu Z.J."/>
            <person name="Fang X."/>
            <person name="James A.A."/>
        </authorList>
    </citation>
    <scope>NUCLEOTIDE SEQUENCE [LARGE SCALE GENOMIC DNA]</scope>
    <source>
        <strain evidence="15">Foshan</strain>
    </source>
</reference>